<dbReference type="AlphaFoldDB" id="A9GTB7"/>
<accession>A9GTB7</accession>
<dbReference type="KEGG" id="scl:sce6757"/>
<dbReference type="InterPro" id="IPR004919">
    <property type="entry name" value="GmrSD_N"/>
</dbReference>
<feature type="domain" description="GmrSD restriction endonucleases N-terminal" evidence="1">
    <location>
        <begin position="22"/>
        <end position="246"/>
    </location>
</feature>
<dbReference type="PANTHER" id="PTHR37292">
    <property type="entry name" value="VNG6097C"/>
    <property type="match status" value="1"/>
</dbReference>
<keyword evidence="3" id="KW-1185">Reference proteome</keyword>
<name>A9GTB7_SORC5</name>
<evidence type="ECO:0000313" key="2">
    <source>
        <dbReference type="EMBL" id="CAN96926.1"/>
    </source>
</evidence>
<proteinExistence type="predicted"/>
<dbReference type="Proteomes" id="UP000002139">
    <property type="component" value="Chromosome"/>
</dbReference>
<dbReference type="EMBL" id="AM746676">
    <property type="protein sequence ID" value="CAN96926.1"/>
    <property type="molecule type" value="Genomic_DNA"/>
</dbReference>
<dbReference type="OrthoDB" id="9798761at2"/>
<dbReference type="eggNOG" id="COG1479">
    <property type="taxonomic scope" value="Bacteria"/>
</dbReference>
<dbReference type="HOGENOM" id="CLU_021082_2_0_7"/>
<gene>
    <name evidence="2" type="ordered locus">sce6757</name>
</gene>
<dbReference type="RefSeq" id="WP_012239365.1">
    <property type="nucleotide sequence ID" value="NC_010162.1"/>
</dbReference>
<dbReference type="PANTHER" id="PTHR37292:SF2">
    <property type="entry name" value="DUF262 DOMAIN-CONTAINING PROTEIN"/>
    <property type="match status" value="1"/>
</dbReference>
<reference evidence="2 3" key="1">
    <citation type="journal article" date="2007" name="Nat. Biotechnol.">
        <title>Complete genome sequence of the myxobacterium Sorangium cellulosum.</title>
        <authorList>
            <person name="Schneiker S."/>
            <person name="Perlova O."/>
            <person name="Kaiser O."/>
            <person name="Gerth K."/>
            <person name="Alici A."/>
            <person name="Altmeyer M.O."/>
            <person name="Bartels D."/>
            <person name="Bekel T."/>
            <person name="Beyer S."/>
            <person name="Bode E."/>
            <person name="Bode H.B."/>
            <person name="Bolten C.J."/>
            <person name="Choudhuri J.V."/>
            <person name="Doss S."/>
            <person name="Elnakady Y.A."/>
            <person name="Frank B."/>
            <person name="Gaigalat L."/>
            <person name="Goesmann A."/>
            <person name="Groeger C."/>
            <person name="Gross F."/>
            <person name="Jelsbak L."/>
            <person name="Jelsbak L."/>
            <person name="Kalinowski J."/>
            <person name="Kegler C."/>
            <person name="Knauber T."/>
            <person name="Konietzny S."/>
            <person name="Kopp M."/>
            <person name="Krause L."/>
            <person name="Krug D."/>
            <person name="Linke B."/>
            <person name="Mahmud T."/>
            <person name="Martinez-Arias R."/>
            <person name="McHardy A.C."/>
            <person name="Merai M."/>
            <person name="Meyer F."/>
            <person name="Mormann S."/>
            <person name="Munoz-Dorado J."/>
            <person name="Perez J."/>
            <person name="Pradella S."/>
            <person name="Rachid S."/>
            <person name="Raddatz G."/>
            <person name="Rosenau F."/>
            <person name="Rueckert C."/>
            <person name="Sasse F."/>
            <person name="Scharfe M."/>
            <person name="Schuster S.C."/>
            <person name="Suen G."/>
            <person name="Treuner-Lange A."/>
            <person name="Velicer G.J."/>
            <person name="Vorholter F.-J."/>
            <person name="Weissman K.J."/>
            <person name="Welch R.D."/>
            <person name="Wenzel S.C."/>
            <person name="Whitworth D.E."/>
            <person name="Wilhelm S."/>
            <person name="Wittmann C."/>
            <person name="Bloecker H."/>
            <person name="Puehler A."/>
            <person name="Mueller R."/>
        </authorList>
    </citation>
    <scope>NUCLEOTIDE SEQUENCE [LARGE SCALE GENOMIC DNA]</scope>
    <source>
        <strain evidence="3">So ce56</strain>
    </source>
</reference>
<dbReference type="STRING" id="448385.sce6757"/>
<evidence type="ECO:0000259" key="1">
    <source>
        <dbReference type="Pfam" id="PF03235"/>
    </source>
</evidence>
<organism evidence="2 3">
    <name type="scientific">Sorangium cellulosum (strain So ce56)</name>
    <name type="common">Polyangium cellulosum (strain So ce56)</name>
    <dbReference type="NCBI Taxonomy" id="448385"/>
    <lineage>
        <taxon>Bacteria</taxon>
        <taxon>Pseudomonadati</taxon>
        <taxon>Myxococcota</taxon>
        <taxon>Polyangia</taxon>
        <taxon>Polyangiales</taxon>
        <taxon>Polyangiaceae</taxon>
        <taxon>Sorangium</taxon>
    </lineage>
</organism>
<evidence type="ECO:0000313" key="3">
    <source>
        <dbReference type="Proteomes" id="UP000002139"/>
    </source>
</evidence>
<protein>
    <recommendedName>
        <fullName evidence="1">GmrSD restriction endonucleases N-terminal domain-containing protein</fullName>
    </recommendedName>
</protein>
<dbReference type="Pfam" id="PF03235">
    <property type="entry name" value="GmrSD_N"/>
    <property type="match status" value="1"/>
</dbReference>
<sequence>MTVRESLAGFYSEPQIRYLPQVLEEISSGQIVIPKFQRPLVWPKEMRLALLDSILEGIPIGTVMLWRTRSGEMSVKERLGPFLLPIADRSAPVRQYLLDGEQRLTTLYFALIGAQKLEQDSDDTNEPSEAFQVYYDLRAKVFVTRQDLGAVLPHHLPLTDMLQGARLVKFQRNLVGERRAGGREHELYADADDLVSLSDEIADAFRQYKFPTVPVTSENVELVTRTFQRVNSQHVTMSEVHMVNALTWSSSFDLLDRLQEMKQGSLAELGWDEIDDQTILRVCKIALGVAVYDDDSEAVGKELKKQPDILGEVEAHLCHAARFLRTKVSIWAPDLVPYTAQIVLIAAAFRERPEPDADVLERLRDWLWLTTYTEMFQRQMSESRFSQLLDDVRALATGEMLAQPPGKVPTKRPLPRFDFRHARARGVALLMARYKPRAPSAPSEEVTRAHCSRLLAAHRNRAMTQLITSAQAKRPAVSGSPGARVLVRPESIGTMRRLLQSAERPPSEFLASHIISYEAYQAFRDGDYDMFVRLREGHLNGLEDARFQRVLRRLYPTLGGAPSI</sequence>